<dbReference type="NCBIfam" id="TIGR00229">
    <property type="entry name" value="sensory_box"/>
    <property type="match status" value="1"/>
</dbReference>
<dbReference type="InterPro" id="IPR036388">
    <property type="entry name" value="WH-like_DNA-bd_sf"/>
</dbReference>
<dbReference type="SMART" id="SM01012">
    <property type="entry name" value="ANTAR"/>
    <property type="match status" value="1"/>
</dbReference>
<dbReference type="Pfam" id="PF03861">
    <property type="entry name" value="ANTAR"/>
    <property type="match status" value="1"/>
</dbReference>
<dbReference type="InterPro" id="IPR013655">
    <property type="entry name" value="PAS_fold_3"/>
</dbReference>
<proteinExistence type="predicted"/>
<reference evidence="3 4" key="1">
    <citation type="submission" date="2016-08" db="EMBL/GenBank/DDBJ databases">
        <title>Complete genome sequence of Mycobacterium shinshuense, a subspecies of M. ulcerans.</title>
        <authorList>
            <person name="Yoshida M."/>
            <person name="Ogura Y."/>
            <person name="Hayashi T."/>
            <person name="Hoshino Y."/>
        </authorList>
    </citation>
    <scope>NUCLEOTIDE SEQUENCE [LARGE SCALE GENOMIC DNA]</scope>
    <source>
        <strain evidence="4">ATCC 33728</strain>
    </source>
</reference>
<dbReference type="Gene3D" id="3.30.450.20">
    <property type="entry name" value="PAS domain"/>
    <property type="match status" value="1"/>
</dbReference>
<dbReference type="SUPFAM" id="SSF55785">
    <property type="entry name" value="PYP-like sensor domain (PAS domain)"/>
    <property type="match status" value="1"/>
</dbReference>
<organism evidence="3 4">
    <name type="scientific">Mycobacterium ulcerans subsp. shinshuense</name>
    <dbReference type="NCBI Taxonomy" id="1124626"/>
    <lineage>
        <taxon>Bacteria</taxon>
        <taxon>Bacillati</taxon>
        <taxon>Actinomycetota</taxon>
        <taxon>Actinomycetes</taxon>
        <taxon>Mycobacteriales</taxon>
        <taxon>Mycobacteriaceae</taxon>
        <taxon>Mycobacterium</taxon>
        <taxon>Mycobacterium ulcerans group</taxon>
    </lineage>
</organism>
<gene>
    <name evidence="3" type="ORF">SHTP_0255</name>
</gene>
<dbReference type="InterPro" id="IPR000014">
    <property type="entry name" value="PAS"/>
</dbReference>
<evidence type="ECO:0000259" key="2">
    <source>
        <dbReference type="PROSITE" id="PS50921"/>
    </source>
</evidence>
<dbReference type="AlphaFoldDB" id="A0A1B4XXW5"/>
<evidence type="ECO:0000259" key="1">
    <source>
        <dbReference type="PROSITE" id="PS50113"/>
    </source>
</evidence>
<dbReference type="EMBL" id="AP017624">
    <property type="protein sequence ID" value="BAV39649.1"/>
    <property type="molecule type" value="Genomic_DNA"/>
</dbReference>
<dbReference type="Pfam" id="PF08447">
    <property type="entry name" value="PAS_3"/>
    <property type="match status" value="1"/>
</dbReference>
<protein>
    <submittedName>
        <fullName evidence="3">Putative response regulatory protein</fullName>
    </submittedName>
</protein>
<dbReference type="Proteomes" id="UP000218067">
    <property type="component" value="Chromosome"/>
</dbReference>
<dbReference type="PROSITE" id="PS50113">
    <property type="entry name" value="PAC"/>
    <property type="match status" value="1"/>
</dbReference>
<dbReference type="PROSITE" id="PS50921">
    <property type="entry name" value="ANTAR"/>
    <property type="match status" value="1"/>
</dbReference>
<dbReference type="Gene3D" id="1.10.10.10">
    <property type="entry name" value="Winged helix-like DNA-binding domain superfamily/Winged helix DNA-binding domain"/>
    <property type="match status" value="1"/>
</dbReference>
<dbReference type="InterPro" id="IPR005561">
    <property type="entry name" value="ANTAR"/>
</dbReference>
<feature type="domain" description="PAC" evidence="1">
    <location>
        <begin position="63"/>
        <end position="115"/>
    </location>
</feature>
<evidence type="ECO:0000313" key="4">
    <source>
        <dbReference type="Proteomes" id="UP000218067"/>
    </source>
</evidence>
<feature type="domain" description="ANTAR" evidence="2">
    <location>
        <begin position="109"/>
        <end position="170"/>
    </location>
</feature>
<name>A0A1B4XXW5_MYCUL</name>
<dbReference type="InterPro" id="IPR000700">
    <property type="entry name" value="PAS-assoc_C"/>
</dbReference>
<dbReference type="InterPro" id="IPR011006">
    <property type="entry name" value="CheY-like_superfamily"/>
</dbReference>
<evidence type="ECO:0000313" key="3">
    <source>
        <dbReference type="EMBL" id="BAV39649.1"/>
    </source>
</evidence>
<dbReference type="InterPro" id="IPR035965">
    <property type="entry name" value="PAS-like_dom_sf"/>
</dbReference>
<sequence length="199" mass="22252">MGRFRYIARDDRWEWSDELARMHGYEPGRVRPTADLLVAHKHPDDKAVVAELVDQVCRYGKPCSNRFRIIDTGGVVHIVVVLANPLYDGHGSLAGTAGFYVDITEQYEVDMQKRLTQAVTAVNARRAVINQAIGMLMHEYRLDAESAFQVLAKWSQKSNTKLRLLAERVVGDPDGRNVLLNEAADTVGELLRAARNGHG</sequence>
<accession>A0A1B4XXW5</accession>
<dbReference type="SUPFAM" id="SSF52172">
    <property type="entry name" value="CheY-like"/>
    <property type="match status" value="1"/>
</dbReference>
<dbReference type="GO" id="GO:0003723">
    <property type="term" value="F:RNA binding"/>
    <property type="evidence" value="ECO:0007669"/>
    <property type="project" value="InterPro"/>
</dbReference>